<dbReference type="CDD" id="cd14785">
    <property type="entry name" value="V-ATPase_C"/>
    <property type="match status" value="1"/>
</dbReference>
<protein>
    <recommendedName>
        <fullName evidence="5">V-type proton ATPase subunit C</fullName>
    </recommendedName>
</protein>
<comment type="subunit">
    <text evidence="5">V-ATPase is a heteromultimeric enzyme composed of a peripheral catalytic V1 complex (components A to H) attached to an integral membrane V0 proton pore complex.</text>
</comment>
<keyword evidence="3 5" id="KW-0375">Hydrogen ion transport</keyword>
<comment type="function">
    <text evidence="5">Subunit of the V1 complex of vacuolar(H+)-ATPase (V-ATPase), a multisubunit enzyme composed of a peripheral complex (V1) that hydrolyzes ATP and a membrane integral complex (V0) that translocates protons. V-ATPase is responsible for acidifying and maintaining the pH of intracellular compartments and in some cell types, is targeted to the plasma membrane, where it is responsible for acidifying the extracellular environment. Subunit C is necessary for the assembly of the catalytic sector of the enzyme and is likely to have a specific function in its catalytic activity.</text>
</comment>
<dbReference type="PANTHER" id="PTHR10137:SF0">
    <property type="entry name" value="V-TYPE PROTON ATPASE SUBUNIT C"/>
    <property type="match status" value="1"/>
</dbReference>
<evidence type="ECO:0000256" key="1">
    <source>
        <dbReference type="ARBA" id="ARBA00006138"/>
    </source>
</evidence>
<dbReference type="Gene3D" id="3.30.70.100">
    <property type="match status" value="1"/>
</dbReference>
<dbReference type="InterPro" id="IPR004907">
    <property type="entry name" value="ATPase_V1-cplx_csu"/>
</dbReference>
<sequence>MESYFVVSLPGNPDPQTTFSQLQSAIGGIEPLHKLNIPELKVGTLDTLLTVGDSIEKFDQNAQQICFRLEKQIYEFQQNEDFIEINKNPISSLLTNFKWDDSKYHAATRTLPSICEELTEEISRIDQQMKDRAQDFNATKTQITSIARRQSGTIAARNLAEFVTKEDIVETEKLTTLFFVIPKSSVKEWTKTYDTLTEFVVPFSSRRLAEDDQSVLFTVVLFKNVADEYKSKARELKYLPRDFTYTGESAESLKQEEEDLQKKYSQQLAEYMAWCKNAYEEALICWIHLKVIRVFVESVLRYGLPVNFQAVVILPKKKTTKKIIEVLCEKYKDGSYSSLVTDDGKQKKKKEKVDFKEGDESQLYPFVFINCPLLARMVSSR</sequence>
<evidence type="ECO:0000256" key="4">
    <source>
        <dbReference type="ARBA" id="ARBA00023065"/>
    </source>
</evidence>
<evidence type="ECO:0000256" key="3">
    <source>
        <dbReference type="ARBA" id="ARBA00022781"/>
    </source>
</evidence>
<keyword evidence="7" id="KW-1185">Reference proteome</keyword>
<dbReference type="EMBL" id="JARBJD010000002">
    <property type="protein sequence ID" value="KAK2964413.1"/>
    <property type="molecule type" value="Genomic_DNA"/>
</dbReference>
<dbReference type="Proteomes" id="UP001281761">
    <property type="component" value="Unassembled WGS sequence"/>
</dbReference>
<dbReference type="PANTHER" id="PTHR10137">
    <property type="entry name" value="V-TYPE PROTON ATPASE SUBUNIT C"/>
    <property type="match status" value="1"/>
</dbReference>
<dbReference type="Pfam" id="PF03223">
    <property type="entry name" value="V-ATPase_C"/>
    <property type="match status" value="1"/>
</dbReference>
<evidence type="ECO:0000256" key="2">
    <source>
        <dbReference type="ARBA" id="ARBA00022448"/>
    </source>
</evidence>
<accession>A0ABQ9YKX9</accession>
<dbReference type="Gene3D" id="3.30.70.1180">
    <property type="entry name" value="Vacuolar atp synthase subunit c, domain 1"/>
    <property type="match status" value="1"/>
</dbReference>
<dbReference type="Gene3D" id="1.20.1460.10">
    <property type="entry name" value="subunit c (vma5p) of the yeast v-atpase, domain 2"/>
    <property type="match status" value="1"/>
</dbReference>
<evidence type="ECO:0000313" key="6">
    <source>
        <dbReference type="EMBL" id="KAK2964413.1"/>
    </source>
</evidence>
<organism evidence="6 7">
    <name type="scientific">Blattamonas nauphoetae</name>
    <dbReference type="NCBI Taxonomy" id="2049346"/>
    <lineage>
        <taxon>Eukaryota</taxon>
        <taxon>Metamonada</taxon>
        <taxon>Preaxostyla</taxon>
        <taxon>Oxymonadida</taxon>
        <taxon>Blattamonas</taxon>
    </lineage>
</organism>
<keyword evidence="4 5" id="KW-0406">Ion transport</keyword>
<name>A0ABQ9YKX9_9EUKA</name>
<keyword evidence="2 5" id="KW-0813">Transport</keyword>
<dbReference type="SUPFAM" id="SSF118203">
    <property type="entry name" value="Vacuolar ATP synthase subunit C"/>
    <property type="match status" value="1"/>
</dbReference>
<reference evidence="6 7" key="1">
    <citation type="journal article" date="2022" name="bioRxiv">
        <title>Genomics of Preaxostyla Flagellates Illuminates Evolutionary Transitions and the Path Towards Mitochondrial Loss.</title>
        <authorList>
            <person name="Novak L.V.F."/>
            <person name="Treitli S.C."/>
            <person name="Pyrih J."/>
            <person name="Halakuc P."/>
            <person name="Pipaliya S.V."/>
            <person name="Vacek V."/>
            <person name="Brzon O."/>
            <person name="Soukal P."/>
            <person name="Eme L."/>
            <person name="Dacks J.B."/>
            <person name="Karnkowska A."/>
            <person name="Elias M."/>
            <person name="Hampl V."/>
        </authorList>
    </citation>
    <scope>NUCLEOTIDE SEQUENCE [LARGE SCALE GENOMIC DNA]</scope>
    <source>
        <strain evidence="6">NAU3</strain>
        <tissue evidence="6">Gut</tissue>
    </source>
</reference>
<proteinExistence type="inferred from homology"/>
<evidence type="ECO:0000313" key="7">
    <source>
        <dbReference type="Proteomes" id="UP001281761"/>
    </source>
</evidence>
<gene>
    <name evidence="6" type="ORF">BLNAU_329</name>
</gene>
<evidence type="ECO:0000256" key="5">
    <source>
        <dbReference type="RuleBase" id="RU364010"/>
    </source>
</evidence>
<dbReference type="InterPro" id="IPR036132">
    <property type="entry name" value="Vac_ATP_synth_c_sf"/>
</dbReference>
<comment type="caution">
    <text evidence="6">The sequence shown here is derived from an EMBL/GenBank/DDBJ whole genome shotgun (WGS) entry which is preliminary data.</text>
</comment>
<comment type="similarity">
    <text evidence="1 5">Belongs to the V-ATPase C subunit family.</text>
</comment>